<dbReference type="GO" id="GO:0045892">
    <property type="term" value="P:negative regulation of DNA-templated transcription"/>
    <property type="evidence" value="ECO:0007669"/>
    <property type="project" value="UniProtKB-UniRule"/>
</dbReference>
<name>A0A562QEG9_9BACI</name>
<comment type="function">
    <text evidence="9">Transcriptional factor involved in regulation of membrane lipid biosynthesis by repressing genes involved in fatty acid and phospholipid metabolism.</text>
</comment>
<dbReference type="InterPro" id="IPR017275">
    <property type="entry name" value="Transcription_factor_FapR"/>
</dbReference>
<evidence type="ECO:0000256" key="6">
    <source>
        <dbReference type="ARBA" id="ARBA00023125"/>
    </source>
</evidence>
<evidence type="ECO:0000313" key="10">
    <source>
        <dbReference type="EMBL" id="TWI55121.1"/>
    </source>
</evidence>
<evidence type="ECO:0000256" key="8">
    <source>
        <dbReference type="ARBA" id="ARBA00023163"/>
    </source>
</evidence>
<dbReference type="GO" id="GO:0045717">
    <property type="term" value="P:negative regulation of fatty acid biosynthetic process"/>
    <property type="evidence" value="ECO:0007669"/>
    <property type="project" value="UniProtKB-UniRule"/>
</dbReference>
<reference evidence="10 11" key="1">
    <citation type="journal article" date="2015" name="Stand. Genomic Sci.">
        <title>Genomic Encyclopedia of Bacterial and Archaeal Type Strains, Phase III: the genomes of soil and plant-associated and newly described type strains.</title>
        <authorList>
            <person name="Whitman W.B."/>
            <person name="Woyke T."/>
            <person name="Klenk H.P."/>
            <person name="Zhou Y."/>
            <person name="Lilburn T.G."/>
            <person name="Beck B.J."/>
            <person name="De Vos P."/>
            <person name="Vandamme P."/>
            <person name="Eisen J.A."/>
            <person name="Garrity G."/>
            <person name="Hugenholtz P."/>
            <person name="Kyrpides N.C."/>
        </authorList>
    </citation>
    <scope>NUCLEOTIDE SEQUENCE [LARGE SCALE GENOMIC DNA]</scope>
    <source>
        <strain evidence="10 11">CGMCC 1.10116</strain>
    </source>
</reference>
<keyword evidence="2 9" id="KW-0444">Lipid biosynthesis</keyword>
<keyword evidence="1 9" id="KW-0678">Repressor</keyword>
<keyword evidence="11" id="KW-1185">Reference proteome</keyword>
<dbReference type="CDD" id="cd03440">
    <property type="entry name" value="hot_dog"/>
    <property type="match status" value="1"/>
</dbReference>
<evidence type="ECO:0000256" key="3">
    <source>
        <dbReference type="ARBA" id="ARBA00022832"/>
    </source>
</evidence>
<dbReference type="EMBL" id="VLKZ01000007">
    <property type="protein sequence ID" value="TWI55121.1"/>
    <property type="molecule type" value="Genomic_DNA"/>
</dbReference>
<dbReference type="SUPFAM" id="SSF54637">
    <property type="entry name" value="Thioesterase/thiol ester dehydrase-isomerase"/>
    <property type="match status" value="1"/>
</dbReference>
<keyword evidence="8 9" id="KW-0804">Transcription</keyword>
<evidence type="ECO:0000256" key="1">
    <source>
        <dbReference type="ARBA" id="ARBA00022491"/>
    </source>
</evidence>
<keyword evidence="5 9" id="KW-0443">Lipid metabolism</keyword>
<keyword evidence="7 9" id="KW-0275">Fatty acid biosynthesis</keyword>
<dbReference type="HAMAP" id="MF_01814">
    <property type="entry name" value="Transcrip_fact_FapR"/>
    <property type="match status" value="1"/>
</dbReference>
<dbReference type="GO" id="GO:0006633">
    <property type="term" value="P:fatty acid biosynthetic process"/>
    <property type="evidence" value="ECO:0007669"/>
    <property type="project" value="UniProtKB-KW"/>
</dbReference>
<sequence>MKSSISNYILLLVPSHINKWKVHALKRKKKERQELLKQTLEANPFMTDEALADQFAVSIQTIRLDRMELAIPELRERIKDVAKQQLDDVKALSPEEVIGEIVDLQLDERAISILDVKNEHVFSRSGIARGHHLFAQANSLAVAIIDDQLALTAKATIRFTRQVQAGERVIAKAQVVDIDLALTKVNVLSYVDHELVFSGEFVMYRSNDREPKRGEQK</sequence>
<organism evidence="10 11">
    <name type="scientific">Halalkalibacter nanhaiisediminis</name>
    <dbReference type="NCBI Taxonomy" id="688079"/>
    <lineage>
        <taxon>Bacteria</taxon>
        <taxon>Bacillati</taxon>
        <taxon>Bacillota</taxon>
        <taxon>Bacilli</taxon>
        <taxon>Bacillales</taxon>
        <taxon>Bacillaceae</taxon>
        <taxon>Halalkalibacter</taxon>
    </lineage>
</organism>
<evidence type="ECO:0000256" key="4">
    <source>
        <dbReference type="ARBA" id="ARBA00023015"/>
    </source>
</evidence>
<dbReference type="PIRSF" id="PIRSF037733">
    <property type="entry name" value="Transcription_factor_FapR"/>
    <property type="match status" value="1"/>
</dbReference>
<dbReference type="Gene3D" id="3.10.129.10">
    <property type="entry name" value="Hotdog Thioesterase"/>
    <property type="match status" value="1"/>
</dbReference>
<evidence type="ECO:0000313" key="11">
    <source>
        <dbReference type="Proteomes" id="UP000315711"/>
    </source>
</evidence>
<evidence type="ECO:0000256" key="5">
    <source>
        <dbReference type="ARBA" id="ARBA00023098"/>
    </source>
</evidence>
<dbReference type="GO" id="GO:0003677">
    <property type="term" value="F:DNA binding"/>
    <property type="evidence" value="ECO:0007669"/>
    <property type="project" value="UniProtKB-KW"/>
</dbReference>
<keyword evidence="4 9" id="KW-0805">Transcription regulation</keyword>
<dbReference type="InterPro" id="IPR029069">
    <property type="entry name" value="HotDog_dom_sf"/>
</dbReference>
<dbReference type="AlphaFoldDB" id="A0A562QEG9"/>
<protein>
    <recommendedName>
        <fullName evidence="9">Transcription factor FapR</fullName>
    </recommendedName>
    <alternativeName>
        <fullName evidence="9">Fatty acid and phospholipid biosynthesis regulator</fullName>
    </alternativeName>
</protein>
<evidence type="ECO:0000256" key="7">
    <source>
        <dbReference type="ARBA" id="ARBA00023160"/>
    </source>
</evidence>
<keyword evidence="6 9" id="KW-0238">DNA-binding</keyword>
<comment type="similarity">
    <text evidence="9">Belongs to the FapR family.</text>
</comment>
<dbReference type="NCBIfam" id="NF003359">
    <property type="entry name" value="PRK04424.1"/>
    <property type="match status" value="1"/>
</dbReference>
<dbReference type="InterPro" id="IPR036388">
    <property type="entry name" value="WH-like_DNA-bd_sf"/>
</dbReference>
<dbReference type="Gene3D" id="1.10.10.10">
    <property type="entry name" value="Winged helix-like DNA-binding domain superfamily/Winged helix DNA-binding domain"/>
    <property type="match status" value="1"/>
</dbReference>
<accession>A0A562QEG9</accession>
<gene>
    <name evidence="9" type="primary">fapR</name>
    <name evidence="10" type="ORF">IQ10_02668</name>
</gene>
<dbReference type="Proteomes" id="UP000315711">
    <property type="component" value="Unassembled WGS sequence"/>
</dbReference>
<comment type="caution">
    <text evidence="10">The sequence shown here is derived from an EMBL/GenBank/DDBJ whole genome shotgun (WGS) entry which is preliminary data.</text>
</comment>
<proteinExistence type="inferred from homology"/>
<evidence type="ECO:0000256" key="2">
    <source>
        <dbReference type="ARBA" id="ARBA00022516"/>
    </source>
</evidence>
<dbReference type="GO" id="GO:0003700">
    <property type="term" value="F:DNA-binding transcription factor activity"/>
    <property type="evidence" value="ECO:0007669"/>
    <property type="project" value="UniProtKB-UniRule"/>
</dbReference>
<evidence type="ECO:0000256" key="9">
    <source>
        <dbReference type="HAMAP-Rule" id="MF_01814"/>
    </source>
</evidence>
<keyword evidence="3 9" id="KW-0276">Fatty acid metabolism</keyword>